<dbReference type="eggNOG" id="COG0037">
    <property type="taxonomic scope" value="Bacteria"/>
</dbReference>
<dbReference type="SUPFAM" id="SSF52402">
    <property type="entry name" value="Adenine nucleotide alpha hydrolases-like"/>
    <property type="match status" value="1"/>
</dbReference>
<comment type="subcellular location">
    <subcellularLocation>
        <location evidence="7">Cytoplasm</location>
    </subcellularLocation>
</comment>
<dbReference type="InterPro" id="IPR012795">
    <property type="entry name" value="tRNA_Ile_lys_synt_N"/>
</dbReference>
<dbReference type="Proteomes" id="UP000182690">
    <property type="component" value="Unassembled WGS sequence"/>
</dbReference>
<evidence type="ECO:0000313" key="11">
    <source>
        <dbReference type="EMBL" id="SDQ23393.1"/>
    </source>
</evidence>
<dbReference type="InterPro" id="IPR012094">
    <property type="entry name" value="tRNA_Ile_lys_synt"/>
</dbReference>
<dbReference type="CDD" id="cd01992">
    <property type="entry name" value="TilS_N"/>
    <property type="match status" value="1"/>
</dbReference>
<dbReference type="GO" id="GO:0032267">
    <property type="term" value="F:tRNA(Ile)-lysidine synthase activity"/>
    <property type="evidence" value="ECO:0007669"/>
    <property type="project" value="UniProtKB-EC"/>
</dbReference>
<keyword evidence="3 7" id="KW-0819">tRNA processing</keyword>
<evidence type="ECO:0000256" key="5">
    <source>
        <dbReference type="ARBA" id="ARBA00022840"/>
    </source>
</evidence>
<dbReference type="HAMAP" id="MF_01161">
    <property type="entry name" value="tRNA_Ile_lys_synt"/>
    <property type="match status" value="1"/>
</dbReference>
<dbReference type="NCBIfam" id="TIGR02432">
    <property type="entry name" value="lysidine_TilS_N"/>
    <property type="match status" value="1"/>
</dbReference>
<dbReference type="Pfam" id="PF09179">
    <property type="entry name" value="TilS"/>
    <property type="match status" value="1"/>
</dbReference>
<dbReference type="InterPro" id="IPR015262">
    <property type="entry name" value="tRNA_Ile_lys_synt_subst-bd"/>
</dbReference>
<proteinExistence type="inferred from homology"/>
<evidence type="ECO:0000256" key="4">
    <source>
        <dbReference type="ARBA" id="ARBA00022741"/>
    </source>
</evidence>
<evidence type="ECO:0000256" key="3">
    <source>
        <dbReference type="ARBA" id="ARBA00022694"/>
    </source>
</evidence>
<feature type="region of interest" description="Disordered" evidence="8">
    <location>
        <begin position="340"/>
        <end position="377"/>
    </location>
</feature>
<dbReference type="GO" id="GO:0006400">
    <property type="term" value="P:tRNA modification"/>
    <property type="evidence" value="ECO:0007669"/>
    <property type="project" value="UniProtKB-UniRule"/>
</dbReference>
<dbReference type="Gene3D" id="1.20.59.20">
    <property type="match status" value="1"/>
</dbReference>
<reference evidence="11 12" key="1">
    <citation type="submission" date="2016-10" db="EMBL/GenBank/DDBJ databases">
        <authorList>
            <person name="de Groot N.N."/>
        </authorList>
    </citation>
    <scope>NUCLEOTIDE SEQUENCE [LARGE SCALE GENOMIC DNA]</scope>
    <source>
        <strain evidence="11 12">DSM 22788</strain>
    </source>
</reference>
<dbReference type="STRING" id="1079994.SAMN04488565_1514"/>
<accession>A0A1H0Z7I0</accession>
<dbReference type="SUPFAM" id="SSF82829">
    <property type="entry name" value="MesJ substrate recognition domain-like"/>
    <property type="match status" value="1"/>
</dbReference>
<dbReference type="Pfam" id="PF01171">
    <property type="entry name" value="ATP_bind_3"/>
    <property type="match status" value="1"/>
</dbReference>
<dbReference type="AlphaFoldDB" id="A0A1H0Z7I0"/>
<evidence type="ECO:0000256" key="2">
    <source>
        <dbReference type="ARBA" id="ARBA00022598"/>
    </source>
</evidence>
<feature type="compositionally biased region" description="Basic and acidic residues" evidence="8">
    <location>
        <begin position="353"/>
        <end position="363"/>
    </location>
</feature>
<evidence type="ECO:0000256" key="6">
    <source>
        <dbReference type="ARBA" id="ARBA00048539"/>
    </source>
</evidence>
<keyword evidence="1 7" id="KW-0963">Cytoplasm</keyword>
<dbReference type="GO" id="GO:0005737">
    <property type="term" value="C:cytoplasm"/>
    <property type="evidence" value="ECO:0007669"/>
    <property type="project" value="UniProtKB-SubCell"/>
</dbReference>
<dbReference type="GO" id="GO:0005524">
    <property type="term" value="F:ATP binding"/>
    <property type="evidence" value="ECO:0007669"/>
    <property type="project" value="UniProtKB-UniRule"/>
</dbReference>
<sequence length="377" mass="39456">MLQTALLATRQAVRDALREEFGRGSGERGPGERGPVVVALSGGADSLALAAAVAHVGERDGFAAGAVVVDHGLQAGSDRVAERAASQARGLGLEPVLVRRVSVRESSEVGGPEAAARDARYRALAGAAREIGAVAILTAHTRDDHAEQVLLGIARGSGARSLSGVPPRRELGDGLVVLRPFVRADPSITRAVTEEACREAGLDAWRDPQNAEPAFARARVRASVLPLLERELGPGVSAALARTADLAREDAEAFDAMVAEQIEEIVEHAEAGIAVSVAALAANPAALRHRIIRRVAEAEFGRELSREHTLAIAALVTHWRGQGPLEVPGITVSRAGGRIEFARRTGSPRRRRGGSDGERREGTGARSVAGTPAAMEE</sequence>
<dbReference type="InterPro" id="IPR011063">
    <property type="entry name" value="TilS/TtcA_N"/>
</dbReference>
<dbReference type="Gene3D" id="3.40.50.620">
    <property type="entry name" value="HUPs"/>
    <property type="match status" value="1"/>
</dbReference>
<feature type="domain" description="tRNA(Ile)-lysidine synthase substrate-binding" evidence="10">
    <location>
        <begin position="276"/>
        <end position="339"/>
    </location>
</feature>
<dbReference type="InterPro" id="IPR014729">
    <property type="entry name" value="Rossmann-like_a/b/a_fold"/>
</dbReference>
<evidence type="ECO:0000256" key="7">
    <source>
        <dbReference type="HAMAP-Rule" id="MF_01161"/>
    </source>
</evidence>
<organism evidence="11 12">
    <name type="scientific">Leucobacter chromiiresistens</name>
    <dbReference type="NCBI Taxonomy" id="1079994"/>
    <lineage>
        <taxon>Bacteria</taxon>
        <taxon>Bacillati</taxon>
        <taxon>Actinomycetota</taxon>
        <taxon>Actinomycetes</taxon>
        <taxon>Micrococcales</taxon>
        <taxon>Microbacteriaceae</taxon>
        <taxon>Leucobacter</taxon>
    </lineage>
</organism>
<dbReference type="EMBL" id="FNKB01000001">
    <property type="protein sequence ID" value="SDQ23393.1"/>
    <property type="molecule type" value="Genomic_DNA"/>
</dbReference>
<name>A0A1H0Z7I0_9MICO</name>
<gene>
    <name evidence="7" type="primary">tilS</name>
    <name evidence="11" type="ORF">SAMN04488565_1514</name>
</gene>
<dbReference type="OrthoDB" id="5244702at2"/>
<evidence type="ECO:0000256" key="1">
    <source>
        <dbReference type="ARBA" id="ARBA00022490"/>
    </source>
</evidence>
<evidence type="ECO:0000256" key="8">
    <source>
        <dbReference type="SAM" id="MobiDB-lite"/>
    </source>
</evidence>
<evidence type="ECO:0000313" key="12">
    <source>
        <dbReference type="Proteomes" id="UP000182690"/>
    </source>
</evidence>
<dbReference type="EC" id="6.3.4.19" evidence="7"/>
<dbReference type="PANTHER" id="PTHR43033:SF1">
    <property type="entry name" value="TRNA(ILE)-LYSIDINE SYNTHASE-RELATED"/>
    <property type="match status" value="1"/>
</dbReference>
<feature type="domain" description="tRNA(Ile)-lysidine/2-thiocytidine synthase N-terminal" evidence="9">
    <location>
        <begin position="36"/>
        <end position="222"/>
    </location>
</feature>
<evidence type="ECO:0000259" key="9">
    <source>
        <dbReference type="Pfam" id="PF01171"/>
    </source>
</evidence>
<evidence type="ECO:0000259" key="10">
    <source>
        <dbReference type="Pfam" id="PF09179"/>
    </source>
</evidence>
<comment type="domain">
    <text evidence="7">The N-terminal region contains the highly conserved SGGXDS motif, predicted to be a P-loop motif involved in ATP binding.</text>
</comment>
<keyword evidence="5 7" id="KW-0067">ATP-binding</keyword>
<comment type="catalytic activity">
    <reaction evidence="6 7">
        <text>cytidine(34) in tRNA(Ile2) + L-lysine + ATP = lysidine(34) in tRNA(Ile2) + AMP + diphosphate + H(+)</text>
        <dbReference type="Rhea" id="RHEA:43744"/>
        <dbReference type="Rhea" id="RHEA-COMP:10625"/>
        <dbReference type="Rhea" id="RHEA-COMP:10670"/>
        <dbReference type="ChEBI" id="CHEBI:15378"/>
        <dbReference type="ChEBI" id="CHEBI:30616"/>
        <dbReference type="ChEBI" id="CHEBI:32551"/>
        <dbReference type="ChEBI" id="CHEBI:33019"/>
        <dbReference type="ChEBI" id="CHEBI:82748"/>
        <dbReference type="ChEBI" id="CHEBI:83665"/>
        <dbReference type="ChEBI" id="CHEBI:456215"/>
        <dbReference type="EC" id="6.3.4.19"/>
    </reaction>
</comment>
<keyword evidence="4 7" id="KW-0547">Nucleotide-binding</keyword>
<keyword evidence="2 7" id="KW-0436">Ligase</keyword>
<comment type="function">
    <text evidence="7">Ligates lysine onto the cytidine present at position 34 of the AUA codon-specific tRNA(Ile) that contains the anticodon CAU, in an ATP-dependent manner. Cytidine is converted to lysidine, thus changing the amino acid specificity of the tRNA from methionine to isoleucine.</text>
</comment>
<dbReference type="RefSeq" id="WP_010154663.1">
    <property type="nucleotide sequence ID" value="NZ_FNKB01000001.1"/>
</dbReference>
<dbReference type="PANTHER" id="PTHR43033">
    <property type="entry name" value="TRNA(ILE)-LYSIDINE SYNTHASE-RELATED"/>
    <property type="match status" value="1"/>
</dbReference>
<comment type="similarity">
    <text evidence="7">Belongs to the tRNA(Ile)-lysidine synthase family.</text>
</comment>
<feature type="binding site" evidence="7">
    <location>
        <begin position="41"/>
        <end position="46"/>
    </location>
    <ligand>
        <name>ATP</name>
        <dbReference type="ChEBI" id="CHEBI:30616"/>
    </ligand>
</feature>
<protein>
    <recommendedName>
        <fullName evidence="7">tRNA(Ile)-lysidine synthase</fullName>
        <ecNumber evidence="7">6.3.4.19</ecNumber>
    </recommendedName>
    <alternativeName>
        <fullName evidence="7">tRNA(Ile)-2-lysyl-cytidine synthase</fullName>
    </alternativeName>
    <alternativeName>
        <fullName evidence="7">tRNA(Ile)-lysidine synthetase</fullName>
    </alternativeName>
</protein>